<organism evidence="2 3">
    <name type="scientific">Elysia crispata</name>
    <name type="common">lettuce slug</name>
    <dbReference type="NCBI Taxonomy" id="231223"/>
    <lineage>
        <taxon>Eukaryota</taxon>
        <taxon>Metazoa</taxon>
        <taxon>Spiralia</taxon>
        <taxon>Lophotrochozoa</taxon>
        <taxon>Mollusca</taxon>
        <taxon>Gastropoda</taxon>
        <taxon>Heterobranchia</taxon>
        <taxon>Euthyneura</taxon>
        <taxon>Panpulmonata</taxon>
        <taxon>Sacoglossa</taxon>
        <taxon>Placobranchoidea</taxon>
        <taxon>Plakobranchidae</taxon>
        <taxon>Elysia</taxon>
    </lineage>
</organism>
<feature type="compositionally biased region" description="Basic and acidic residues" evidence="1">
    <location>
        <begin position="9"/>
        <end position="20"/>
    </location>
</feature>
<proteinExistence type="predicted"/>
<evidence type="ECO:0000313" key="3">
    <source>
        <dbReference type="Proteomes" id="UP001283361"/>
    </source>
</evidence>
<dbReference type="Proteomes" id="UP001283361">
    <property type="component" value="Unassembled WGS sequence"/>
</dbReference>
<protein>
    <submittedName>
        <fullName evidence="2">Uncharacterized protein</fullName>
    </submittedName>
</protein>
<reference evidence="2" key="1">
    <citation type="journal article" date="2023" name="G3 (Bethesda)">
        <title>A reference genome for the long-term kleptoplast-retaining sea slug Elysia crispata morphotype clarki.</title>
        <authorList>
            <person name="Eastman K.E."/>
            <person name="Pendleton A.L."/>
            <person name="Shaikh M.A."/>
            <person name="Suttiyut T."/>
            <person name="Ogas R."/>
            <person name="Tomko P."/>
            <person name="Gavelis G."/>
            <person name="Widhalm J.R."/>
            <person name="Wisecaver J.H."/>
        </authorList>
    </citation>
    <scope>NUCLEOTIDE SEQUENCE</scope>
    <source>
        <strain evidence="2">ECLA1</strain>
    </source>
</reference>
<feature type="region of interest" description="Disordered" evidence="1">
    <location>
        <begin position="1"/>
        <end position="22"/>
    </location>
</feature>
<dbReference type="EMBL" id="JAWDGP010003248">
    <property type="protein sequence ID" value="KAK3776104.1"/>
    <property type="molecule type" value="Genomic_DNA"/>
</dbReference>
<evidence type="ECO:0000256" key="1">
    <source>
        <dbReference type="SAM" id="MobiDB-lite"/>
    </source>
</evidence>
<gene>
    <name evidence="2" type="ORF">RRG08_046771</name>
</gene>
<keyword evidence="3" id="KW-1185">Reference proteome</keyword>
<accession>A0AAE0ZV43</accession>
<dbReference type="AlphaFoldDB" id="A0AAE0ZV43"/>
<comment type="caution">
    <text evidence="2">The sequence shown here is derived from an EMBL/GenBank/DDBJ whole genome shotgun (WGS) entry which is preliminary data.</text>
</comment>
<name>A0AAE0ZV43_9GAST</name>
<sequence length="102" mass="11241">MVEGVTGQEGKKFGEGREPEGVSGVEEIHPLILHLSARDPSLLTLHNYCSSYLLKVSGLCHDLCYLGTAFMVRKIDHVYFQVILNFLLLPGPSPINFPPACD</sequence>
<evidence type="ECO:0000313" key="2">
    <source>
        <dbReference type="EMBL" id="KAK3776104.1"/>
    </source>
</evidence>